<dbReference type="AlphaFoldDB" id="A0A2P2QZ09"/>
<protein>
    <submittedName>
        <fullName evidence="1">Uncharacterized protein</fullName>
    </submittedName>
</protein>
<name>A0A2P2QZ09_RHIMU</name>
<accession>A0A2P2QZ09</accession>
<proteinExistence type="predicted"/>
<organism evidence="1">
    <name type="scientific">Rhizophora mucronata</name>
    <name type="common">Asiatic mangrove</name>
    <dbReference type="NCBI Taxonomy" id="61149"/>
    <lineage>
        <taxon>Eukaryota</taxon>
        <taxon>Viridiplantae</taxon>
        <taxon>Streptophyta</taxon>
        <taxon>Embryophyta</taxon>
        <taxon>Tracheophyta</taxon>
        <taxon>Spermatophyta</taxon>
        <taxon>Magnoliopsida</taxon>
        <taxon>eudicotyledons</taxon>
        <taxon>Gunneridae</taxon>
        <taxon>Pentapetalae</taxon>
        <taxon>rosids</taxon>
        <taxon>fabids</taxon>
        <taxon>Malpighiales</taxon>
        <taxon>Rhizophoraceae</taxon>
        <taxon>Rhizophora</taxon>
    </lineage>
</organism>
<sequence>MNSIKKGDKGMHLLQEILQHLRDLRAVELRTRNLNDDSL</sequence>
<evidence type="ECO:0000313" key="1">
    <source>
        <dbReference type="EMBL" id="MBX72256.1"/>
    </source>
</evidence>
<reference evidence="1" key="1">
    <citation type="submission" date="2018-02" db="EMBL/GenBank/DDBJ databases">
        <title>Rhizophora mucronata_Transcriptome.</title>
        <authorList>
            <person name="Meera S.P."/>
            <person name="Sreeshan A."/>
            <person name="Augustine A."/>
        </authorList>
    </citation>
    <scope>NUCLEOTIDE SEQUENCE</scope>
    <source>
        <tissue evidence="1">Leaf</tissue>
    </source>
</reference>
<dbReference type="EMBL" id="GGEC01091772">
    <property type="protein sequence ID" value="MBX72256.1"/>
    <property type="molecule type" value="Transcribed_RNA"/>
</dbReference>